<dbReference type="AlphaFoldDB" id="S5TMW7"/>
<dbReference type="EMBL" id="KF264553">
    <property type="protein sequence ID" value="AGS49728.1"/>
    <property type="molecule type" value="Genomic_DNA"/>
</dbReference>
<sequence>MGAAACSSGRTTAQTCRYRVTDPDTSVSFGGWVTGQLAVLRSDQDGAGGDDCLGWKSGDSGGAIYQAISGRTGYVRAMGIVTGHSTGSPCNYYYTKLQGVRAWSPNASMPLL</sequence>
<proteinExistence type="predicted"/>
<reference evidence="1" key="1">
    <citation type="journal article" date="2013" name="Proc. Natl. Acad. Sci. U.S.A.">
        <title>Mapping gene clusters within arrayed metagenomic libraries to expand the structural diversity of biomedically relevant natural products.</title>
        <authorList>
            <person name="Owen J.G."/>
            <person name="Reddy B.V."/>
            <person name="Ternei M.A."/>
            <person name="Charlop-Powers Z."/>
            <person name="Calle P.Y."/>
            <person name="Kim J.H."/>
            <person name="Brady S.F."/>
        </authorList>
    </citation>
    <scope>NUCLEOTIDE SEQUENCE</scope>
</reference>
<evidence type="ECO:0000313" key="1">
    <source>
        <dbReference type="EMBL" id="AGS49728.1"/>
    </source>
</evidence>
<organism evidence="1">
    <name type="scientific">uncultured bacterium esnapd14</name>
    <dbReference type="NCBI Taxonomy" id="1366594"/>
    <lineage>
        <taxon>Bacteria</taxon>
        <taxon>environmental samples</taxon>
    </lineage>
</organism>
<name>S5TMW7_9BACT</name>
<accession>S5TMW7</accession>
<protein>
    <submittedName>
        <fullName evidence="1">Uncharacterized protein</fullName>
    </submittedName>
</protein>